<comment type="catalytic activity">
    <reaction evidence="1">
        <text>ATP + protein L-histidine = ADP + protein N-phospho-L-histidine.</text>
        <dbReference type="EC" id="2.7.13.3"/>
    </reaction>
</comment>
<evidence type="ECO:0000313" key="11">
    <source>
        <dbReference type="EMBL" id="MBO2451252.1"/>
    </source>
</evidence>
<dbReference type="RefSeq" id="WP_208259133.1">
    <property type="nucleotide sequence ID" value="NZ_JAGEOJ010000012.1"/>
</dbReference>
<keyword evidence="4" id="KW-0808">Transferase</keyword>
<dbReference type="PANTHER" id="PTHR45436">
    <property type="entry name" value="SENSOR HISTIDINE KINASE YKOH"/>
    <property type="match status" value="1"/>
</dbReference>
<evidence type="ECO:0000256" key="4">
    <source>
        <dbReference type="ARBA" id="ARBA00022679"/>
    </source>
</evidence>
<organism evidence="11 12">
    <name type="scientific">Actinomadura barringtoniae</name>
    <dbReference type="NCBI Taxonomy" id="1427535"/>
    <lineage>
        <taxon>Bacteria</taxon>
        <taxon>Bacillati</taxon>
        <taxon>Actinomycetota</taxon>
        <taxon>Actinomycetes</taxon>
        <taxon>Streptosporangiales</taxon>
        <taxon>Thermomonosporaceae</taxon>
        <taxon>Actinomadura</taxon>
    </lineage>
</organism>
<dbReference type="InterPro" id="IPR005467">
    <property type="entry name" value="His_kinase_dom"/>
</dbReference>
<keyword evidence="3" id="KW-0597">Phosphoprotein</keyword>
<dbReference type="GO" id="GO:0004673">
    <property type="term" value="F:protein histidine kinase activity"/>
    <property type="evidence" value="ECO:0007669"/>
    <property type="project" value="UniProtKB-EC"/>
</dbReference>
<evidence type="ECO:0000256" key="1">
    <source>
        <dbReference type="ARBA" id="ARBA00000085"/>
    </source>
</evidence>
<accession>A0A939T9D2</accession>
<evidence type="ECO:0000256" key="7">
    <source>
        <dbReference type="ARBA" id="ARBA00022989"/>
    </source>
</evidence>
<dbReference type="PROSITE" id="PS50109">
    <property type="entry name" value="HIS_KIN"/>
    <property type="match status" value="1"/>
</dbReference>
<proteinExistence type="predicted"/>
<feature type="region of interest" description="Disordered" evidence="8">
    <location>
        <begin position="645"/>
        <end position="670"/>
    </location>
</feature>
<dbReference type="GO" id="GO:0000160">
    <property type="term" value="P:phosphorelay signal transduction system"/>
    <property type="evidence" value="ECO:0007669"/>
    <property type="project" value="TreeGrafter"/>
</dbReference>
<dbReference type="Pfam" id="PF08376">
    <property type="entry name" value="NIT"/>
    <property type="match status" value="1"/>
</dbReference>
<evidence type="ECO:0000259" key="10">
    <source>
        <dbReference type="PROSITE" id="PS50906"/>
    </source>
</evidence>
<dbReference type="PANTHER" id="PTHR45436:SF5">
    <property type="entry name" value="SENSOR HISTIDINE KINASE TRCS"/>
    <property type="match status" value="1"/>
</dbReference>
<feature type="compositionally biased region" description="Low complexity" evidence="8">
    <location>
        <begin position="645"/>
        <end position="654"/>
    </location>
</feature>
<dbReference type="InterPro" id="IPR003594">
    <property type="entry name" value="HATPase_dom"/>
</dbReference>
<feature type="domain" description="NIT" evidence="10">
    <location>
        <begin position="58"/>
        <end position="313"/>
    </location>
</feature>
<dbReference type="Gene3D" id="3.30.565.10">
    <property type="entry name" value="Histidine kinase-like ATPase, C-terminal domain"/>
    <property type="match status" value="1"/>
</dbReference>
<comment type="caution">
    <text evidence="11">The sequence shown here is derived from an EMBL/GenBank/DDBJ whole genome shotgun (WGS) entry which is preliminary data.</text>
</comment>
<dbReference type="Pfam" id="PF02518">
    <property type="entry name" value="HATPase_c"/>
    <property type="match status" value="1"/>
</dbReference>
<evidence type="ECO:0000313" key="12">
    <source>
        <dbReference type="Proteomes" id="UP000669179"/>
    </source>
</evidence>
<evidence type="ECO:0000256" key="8">
    <source>
        <dbReference type="SAM" id="MobiDB-lite"/>
    </source>
</evidence>
<dbReference type="SMART" id="SM00387">
    <property type="entry name" value="HATPase_c"/>
    <property type="match status" value="1"/>
</dbReference>
<protein>
    <recommendedName>
        <fullName evidence="2">histidine kinase</fullName>
        <ecNumber evidence="2">2.7.13.3</ecNumber>
    </recommendedName>
</protein>
<name>A0A939T9D2_9ACTN</name>
<feature type="domain" description="Histidine kinase" evidence="9">
    <location>
        <begin position="528"/>
        <end position="633"/>
    </location>
</feature>
<evidence type="ECO:0000259" key="9">
    <source>
        <dbReference type="PROSITE" id="PS50109"/>
    </source>
</evidence>
<evidence type="ECO:0000256" key="2">
    <source>
        <dbReference type="ARBA" id="ARBA00012438"/>
    </source>
</evidence>
<gene>
    <name evidence="11" type="ORF">J4573_29455</name>
</gene>
<dbReference type="AlphaFoldDB" id="A0A939T9D2"/>
<dbReference type="GO" id="GO:0005886">
    <property type="term" value="C:plasma membrane"/>
    <property type="evidence" value="ECO:0007669"/>
    <property type="project" value="TreeGrafter"/>
</dbReference>
<keyword evidence="12" id="KW-1185">Reference proteome</keyword>
<dbReference type="EC" id="2.7.13.3" evidence="2"/>
<sequence length="670" mass="72204">MTGRARSTQAQSIKTKIIVLLIAPITALVALWAFAATVTLRDSLRLVRAKTFNTKVVDPTNALVGALQDERRMSLAQLGDDATIGRTGLDAQRARTDQAAAVFRRSTRDPDVRAATRPVARRQMVLVVNSLGGLTALRGAVDRHTTDSASIDRPQALARYTELIDQTAGIFDEVYPDDRDVVRDTRTLVAMERARENLSREDALVTGALAAGKLSDVEYLQFTRTVGAQRFLYQESARALPAAERARYTAILKGREYQRFQDLEERLMQSGRDSGRPPVDGGAWRTATESVNGQLSGVASGLRATTVARAKDNATTVLVRLALAGGLGLIAVGISLAVAFRVGRRLVRESRAVAASMNAFTGERLPRIGEAARAGEEIPDEPPRPGYTIREIDQIDEAFLEARRAVVRASSGEAAAHRRLGDILINLARRNQSLLQRLLSMLEAMQRRVDDPGELEQLYELDHVATRMRRHAEGLVILSGRSAGRVWRTPVRVVDVARAATSEVEDYTRVEVVPMPRVAVQGRAVADIIHLLAELVENALSFSPSETMVRVTGQGAAHGFAIEIEDRGLGMPPEELDAANSRLAHASETDFFDSSRLGFSVVTRLAQRHGIKVTLRGSPYGGVLAIVLIPGELLAEAVAGALPAGPRAAPGAVPESGAVPASEPAGAEPG</sequence>
<reference evidence="11" key="1">
    <citation type="submission" date="2021-03" db="EMBL/GenBank/DDBJ databases">
        <authorList>
            <person name="Kanchanasin P."/>
            <person name="Saeng-In P."/>
            <person name="Phongsopitanun W."/>
            <person name="Yuki M."/>
            <person name="Kudo T."/>
            <person name="Ohkuma M."/>
            <person name="Tanasupawat S."/>
        </authorList>
    </citation>
    <scope>NUCLEOTIDE SEQUENCE</scope>
    <source>
        <strain evidence="11">GKU 128</strain>
    </source>
</reference>
<keyword evidence="5" id="KW-0812">Transmembrane</keyword>
<dbReference type="PROSITE" id="PS50906">
    <property type="entry name" value="NIT"/>
    <property type="match status" value="1"/>
</dbReference>
<evidence type="ECO:0000256" key="6">
    <source>
        <dbReference type="ARBA" id="ARBA00022777"/>
    </source>
</evidence>
<keyword evidence="7" id="KW-1133">Transmembrane helix</keyword>
<dbReference type="InterPro" id="IPR013587">
    <property type="entry name" value="Nitrate/nitrite_sensing"/>
</dbReference>
<keyword evidence="6 11" id="KW-0418">Kinase</keyword>
<dbReference type="InterPro" id="IPR010910">
    <property type="entry name" value="Nitrate/nitrite_sensing_bac"/>
</dbReference>
<evidence type="ECO:0000256" key="5">
    <source>
        <dbReference type="ARBA" id="ARBA00022692"/>
    </source>
</evidence>
<dbReference type="InterPro" id="IPR050428">
    <property type="entry name" value="TCS_sensor_his_kinase"/>
</dbReference>
<dbReference type="CDD" id="cd00075">
    <property type="entry name" value="HATPase"/>
    <property type="match status" value="1"/>
</dbReference>
<keyword evidence="7" id="KW-0472">Membrane</keyword>
<evidence type="ECO:0000256" key="3">
    <source>
        <dbReference type="ARBA" id="ARBA00022553"/>
    </source>
</evidence>
<dbReference type="Proteomes" id="UP000669179">
    <property type="component" value="Unassembled WGS sequence"/>
</dbReference>
<dbReference type="SUPFAM" id="SSF55874">
    <property type="entry name" value="ATPase domain of HSP90 chaperone/DNA topoisomerase II/histidine kinase"/>
    <property type="match status" value="1"/>
</dbReference>
<dbReference type="InterPro" id="IPR036890">
    <property type="entry name" value="HATPase_C_sf"/>
</dbReference>
<dbReference type="EMBL" id="JAGEOJ010000012">
    <property type="protein sequence ID" value="MBO2451252.1"/>
    <property type="molecule type" value="Genomic_DNA"/>
</dbReference>